<dbReference type="EMBL" id="QFOD01000005">
    <property type="protein sequence ID" value="PZP33951.1"/>
    <property type="molecule type" value="Genomic_DNA"/>
</dbReference>
<evidence type="ECO:0000256" key="10">
    <source>
        <dbReference type="ARBA" id="ARBA00023136"/>
    </source>
</evidence>
<dbReference type="PRINTS" id="PR00344">
    <property type="entry name" value="BCTRLSENSOR"/>
</dbReference>
<comment type="subcellular location">
    <subcellularLocation>
        <location evidence="2">Membrane</location>
    </subcellularLocation>
</comment>
<evidence type="ECO:0000259" key="12">
    <source>
        <dbReference type="PROSITE" id="PS50109"/>
    </source>
</evidence>
<evidence type="ECO:0000256" key="5">
    <source>
        <dbReference type="ARBA" id="ARBA00022679"/>
    </source>
</evidence>
<dbReference type="PROSITE" id="PS50885">
    <property type="entry name" value="HAMP"/>
    <property type="match status" value="1"/>
</dbReference>
<evidence type="ECO:0000256" key="2">
    <source>
        <dbReference type="ARBA" id="ARBA00004370"/>
    </source>
</evidence>
<keyword evidence="6" id="KW-0812">Transmembrane</keyword>
<dbReference type="PANTHER" id="PTHR45436:SF5">
    <property type="entry name" value="SENSOR HISTIDINE KINASE TRCS"/>
    <property type="match status" value="1"/>
</dbReference>
<sequence length="438" mass="46524">MGTLRGRLFALLALLGTVTALAVGGATYVSVRAEADELFDYQLRQTALSLRDQGRIASDEAAALADPSLDYLVQIWSMQGLEIYSSRPRGMTEALPPRAVLGFSNLRLGSQEWRVFSAATPLRVVQVAQPLEVRRHMAALAALRSVAPIAIALPLVAAAIWWLIGVSLAPLARTVQAAQTRNAGALEALPTAGLPGEVAPLVDAFNALLGRLAAAFEVQRSFVADAAHELRTPLTALKLQLGLLRDSAPGPEQETAIARLRSGIDRSVHLVEQLLTLARAEPGAPADPRPLDLADIARQAVADAQPLAERAGVTLQLEAPQPVIVEADPQALRSAARNLVDNAIKYGARTVRVQALREAGGRLLRVDDDGPGIPPAQRERVFDRFQRGESAQAESTQGSGLGLAIVRAAARQQGAEVTLEDAPLGGLRAEIRWAQAKA</sequence>
<proteinExistence type="predicted"/>
<name>A0A2W5DQ61_9BURK</name>
<feature type="chain" id="PRO_5015953498" description="histidine kinase" evidence="11">
    <location>
        <begin position="23"/>
        <end position="438"/>
    </location>
</feature>
<evidence type="ECO:0000256" key="8">
    <source>
        <dbReference type="ARBA" id="ARBA00022989"/>
    </source>
</evidence>
<dbReference type="SMART" id="SM00388">
    <property type="entry name" value="HisKA"/>
    <property type="match status" value="1"/>
</dbReference>
<evidence type="ECO:0000256" key="7">
    <source>
        <dbReference type="ARBA" id="ARBA00022777"/>
    </source>
</evidence>
<feature type="signal peptide" evidence="11">
    <location>
        <begin position="1"/>
        <end position="22"/>
    </location>
</feature>
<gene>
    <name evidence="14" type="ORF">DI603_07270</name>
</gene>
<evidence type="ECO:0000256" key="6">
    <source>
        <dbReference type="ARBA" id="ARBA00022692"/>
    </source>
</evidence>
<dbReference type="GO" id="GO:0016020">
    <property type="term" value="C:membrane"/>
    <property type="evidence" value="ECO:0007669"/>
    <property type="project" value="UniProtKB-SubCell"/>
</dbReference>
<evidence type="ECO:0000259" key="13">
    <source>
        <dbReference type="PROSITE" id="PS50885"/>
    </source>
</evidence>
<keyword evidence="11" id="KW-0732">Signal</keyword>
<feature type="domain" description="HAMP" evidence="13">
    <location>
        <begin position="165"/>
        <end position="217"/>
    </location>
</feature>
<evidence type="ECO:0000256" key="3">
    <source>
        <dbReference type="ARBA" id="ARBA00012438"/>
    </source>
</evidence>
<evidence type="ECO:0000256" key="1">
    <source>
        <dbReference type="ARBA" id="ARBA00000085"/>
    </source>
</evidence>
<comment type="caution">
    <text evidence="14">The sequence shown here is derived from an EMBL/GenBank/DDBJ whole genome shotgun (WGS) entry which is preliminary data.</text>
</comment>
<dbReference type="InterPro" id="IPR003594">
    <property type="entry name" value="HATPase_dom"/>
</dbReference>
<protein>
    <recommendedName>
        <fullName evidence="3">histidine kinase</fullName>
        <ecNumber evidence="3">2.7.13.3</ecNumber>
    </recommendedName>
</protein>
<dbReference type="PANTHER" id="PTHR45436">
    <property type="entry name" value="SENSOR HISTIDINE KINASE YKOH"/>
    <property type="match status" value="1"/>
</dbReference>
<evidence type="ECO:0000256" key="9">
    <source>
        <dbReference type="ARBA" id="ARBA00023012"/>
    </source>
</evidence>
<dbReference type="SUPFAM" id="SSF55874">
    <property type="entry name" value="ATPase domain of HSP90 chaperone/DNA topoisomerase II/histidine kinase"/>
    <property type="match status" value="1"/>
</dbReference>
<dbReference type="InterPro" id="IPR036097">
    <property type="entry name" value="HisK_dim/P_sf"/>
</dbReference>
<keyword evidence="5" id="KW-0808">Transferase</keyword>
<keyword evidence="8" id="KW-1133">Transmembrane helix</keyword>
<dbReference type="Gene3D" id="3.30.565.10">
    <property type="entry name" value="Histidine kinase-like ATPase, C-terminal domain"/>
    <property type="match status" value="1"/>
</dbReference>
<keyword evidence="9" id="KW-0902">Two-component regulatory system</keyword>
<evidence type="ECO:0000256" key="11">
    <source>
        <dbReference type="SAM" id="SignalP"/>
    </source>
</evidence>
<evidence type="ECO:0000256" key="4">
    <source>
        <dbReference type="ARBA" id="ARBA00022553"/>
    </source>
</evidence>
<dbReference type="InterPro" id="IPR050428">
    <property type="entry name" value="TCS_sensor_his_kinase"/>
</dbReference>
<dbReference type="SMART" id="SM00387">
    <property type="entry name" value="HATPase_c"/>
    <property type="match status" value="1"/>
</dbReference>
<dbReference type="SUPFAM" id="SSF47384">
    <property type="entry name" value="Homodimeric domain of signal transducing histidine kinase"/>
    <property type="match status" value="1"/>
</dbReference>
<dbReference type="PROSITE" id="PS50109">
    <property type="entry name" value="HIS_KIN"/>
    <property type="match status" value="1"/>
</dbReference>
<dbReference type="InterPro" id="IPR003661">
    <property type="entry name" value="HisK_dim/P_dom"/>
</dbReference>
<feature type="domain" description="Histidine kinase" evidence="12">
    <location>
        <begin position="225"/>
        <end position="437"/>
    </location>
</feature>
<dbReference type="EC" id="2.7.13.3" evidence="3"/>
<dbReference type="Proteomes" id="UP000249633">
    <property type="component" value="Unassembled WGS sequence"/>
</dbReference>
<evidence type="ECO:0000313" key="14">
    <source>
        <dbReference type="EMBL" id="PZP33951.1"/>
    </source>
</evidence>
<dbReference type="CDD" id="cd00075">
    <property type="entry name" value="HATPase"/>
    <property type="match status" value="1"/>
</dbReference>
<dbReference type="GO" id="GO:0000155">
    <property type="term" value="F:phosphorelay sensor kinase activity"/>
    <property type="evidence" value="ECO:0007669"/>
    <property type="project" value="InterPro"/>
</dbReference>
<keyword evidence="10" id="KW-0472">Membrane</keyword>
<dbReference type="CDD" id="cd00082">
    <property type="entry name" value="HisKA"/>
    <property type="match status" value="1"/>
</dbReference>
<dbReference type="InterPro" id="IPR003660">
    <property type="entry name" value="HAMP_dom"/>
</dbReference>
<dbReference type="Gene3D" id="1.10.287.130">
    <property type="match status" value="1"/>
</dbReference>
<comment type="catalytic activity">
    <reaction evidence="1">
        <text>ATP + protein L-histidine = ADP + protein N-phospho-L-histidine.</text>
        <dbReference type="EC" id="2.7.13.3"/>
    </reaction>
</comment>
<dbReference type="InterPro" id="IPR005467">
    <property type="entry name" value="His_kinase_dom"/>
</dbReference>
<evidence type="ECO:0000313" key="15">
    <source>
        <dbReference type="Proteomes" id="UP000249633"/>
    </source>
</evidence>
<reference evidence="14 15" key="1">
    <citation type="submission" date="2017-08" db="EMBL/GenBank/DDBJ databases">
        <title>Infants hospitalized years apart are colonized by the same room-sourced microbial strains.</title>
        <authorList>
            <person name="Brooks B."/>
            <person name="Olm M.R."/>
            <person name="Firek B.A."/>
            <person name="Baker R."/>
            <person name="Thomas B.C."/>
            <person name="Morowitz M.J."/>
            <person name="Banfield J.F."/>
        </authorList>
    </citation>
    <scope>NUCLEOTIDE SEQUENCE [LARGE SCALE GENOMIC DNA]</scope>
    <source>
        <strain evidence="14">S2_012_000_R2_81</strain>
    </source>
</reference>
<keyword evidence="7 14" id="KW-0418">Kinase</keyword>
<dbReference type="Pfam" id="PF00512">
    <property type="entry name" value="HisKA"/>
    <property type="match status" value="1"/>
</dbReference>
<dbReference type="AlphaFoldDB" id="A0A2W5DQ61"/>
<dbReference type="InterPro" id="IPR036890">
    <property type="entry name" value="HATPase_C_sf"/>
</dbReference>
<dbReference type="InterPro" id="IPR004358">
    <property type="entry name" value="Sig_transdc_His_kin-like_C"/>
</dbReference>
<keyword evidence="4" id="KW-0597">Phosphoprotein</keyword>
<organism evidence="14 15">
    <name type="scientific">Roseateles depolymerans</name>
    <dbReference type="NCBI Taxonomy" id="76731"/>
    <lineage>
        <taxon>Bacteria</taxon>
        <taxon>Pseudomonadati</taxon>
        <taxon>Pseudomonadota</taxon>
        <taxon>Betaproteobacteria</taxon>
        <taxon>Burkholderiales</taxon>
        <taxon>Sphaerotilaceae</taxon>
        <taxon>Roseateles</taxon>
    </lineage>
</organism>
<accession>A0A2W5DQ61</accession>
<dbReference type="Pfam" id="PF02518">
    <property type="entry name" value="HATPase_c"/>
    <property type="match status" value="1"/>
</dbReference>